<sequence>MFLALLACPAFSSALPASTLHQHQRRAGPAPGVSLATCTIPNAFALTFDDGPGPYADVLLDQLDKLGVKTTFFVNGNNVGSLDDPVYAARLKRAYDSGHQIASHTYSHADLTAIGSDQIRSEMTLLDDQLRRLIGVKPTYMRPPYGAVNDQVLNVMRQLNYRVVLWNLDTNDCRRSPSDVKPALATIQNALANAAVGSSWIALAHVTAYATAYNLVVDAVNDIRAKGYRLVRIDECFGDVGGAYTQ</sequence>
<dbReference type="GO" id="GO:0005975">
    <property type="term" value="P:carbohydrate metabolic process"/>
    <property type="evidence" value="ECO:0007669"/>
    <property type="project" value="InterPro"/>
</dbReference>
<proteinExistence type="predicted"/>
<evidence type="ECO:0000256" key="2">
    <source>
        <dbReference type="ARBA" id="ARBA00022723"/>
    </source>
</evidence>
<evidence type="ECO:0000256" key="3">
    <source>
        <dbReference type="ARBA" id="ARBA00022729"/>
    </source>
</evidence>
<keyword evidence="3" id="KW-0732">Signal</keyword>
<dbReference type="GO" id="GO:0016810">
    <property type="term" value="F:hydrolase activity, acting on carbon-nitrogen (but not peptide) bonds"/>
    <property type="evidence" value="ECO:0007669"/>
    <property type="project" value="InterPro"/>
</dbReference>
<accession>A0A4P9XXR7</accession>
<name>A0A4P9XXR7_9FUNG</name>
<evidence type="ECO:0000313" key="7">
    <source>
        <dbReference type="EMBL" id="RKP11195.1"/>
    </source>
</evidence>
<keyword evidence="4" id="KW-0378">Hydrolase</keyword>
<dbReference type="CDD" id="cd10951">
    <property type="entry name" value="CE4_ClCDA_like"/>
    <property type="match status" value="1"/>
</dbReference>
<dbReference type="GO" id="GO:0046872">
    <property type="term" value="F:metal ion binding"/>
    <property type="evidence" value="ECO:0007669"/>
    <property type="project" value="UniProtKB-KW"/>
</dbReference>
<evidence type="ECO:0000256" key="5">
    <source>
        <dbReference type="ARBA" id="ARBA00023277"/>
    </source>
</evidence>
<keyword evidence="2" id="KW-0479">Metal-binding</keyword>
<dbReference type="Proteomes" id="UP000271241">
    <property type="component" value="Unassembled WGS sequence"/>
</dbReference>
<dbReference type="PANTHER" id="PTHR46471:SF2">
    <property type="entry name" value="CHITIN DEACETYLASE-RELATED"/>
    <property type="match status" value="1"/>
</dbReference>
<dbReference type="OrthoDB" id="5547340at2759"/>
<gene>
    <name evidence="7" type="ORF">THASP1DRAFT_33899</name>
</gene>
<reference evidence="8" key="1">
    <citation type="journal article" date="2018" name="Nat. Microbiol.">
        <title>Leveraging single-cell genomics to expand the fungal tree of life.</title>
        <authorList>
            <person name="Ahrendt S.R."/>
            <person name="Quandt C.A."/>
            <person name="Ciobanu D."/>
            <person name="Clum A."/>
            <person name="Salamov A."/>
            <person name="Andreopoulos B."/>
            <person name="Cheng J.F."/>
            <person name="Woyke T."/>
            <person name="Pelin A."/>
            <person name="Henrissat B."/>
            <person name="Reynolds N.K."/>
            <person name="Benny G.L."/>
            <person name="Smith M.E."/>
            <person name="James T.Y."/>
            <person name="Grigoriev I.V."/>
        </authorList>
    </citation>
    <scope>NUCLEOTIDE SEQUENCE [LARGE SCALE GENOMIC DNA]</scope>
    <source>
        <strain evidence="8">RSA 1356</strain>
    </source>
</reference>
<feature type="domain" description="NodB homology" evidence="6">
    <location>
        <begin position="42"/>
        <end position="231"/>
    </location>
</feature>
<keyword evidence="5" id="KW-0119">Carbohydrate metabolism</keyword>
<dbReference type="PANTHER" id="PTHR46471">
    <property type="entry name" value="CHITIN DEACETYLASE"/>
    <property type="match status" value="1"/>
</dbReference>
<organism evidence="7 8">
    <name type="scientific">Thamnocephalis sphaerospora</name>
    <dbReference type="NCBI Taxonomy" id="78915"/>
    <lineage>
        <taxon>Eukaryota</taxon>
        <taxon>Fungi</taxon>
        <taxon>Fungi incertae sedis</taxon>
        <taxon>Zoopagomycota</taxon>
        <taxon>Zoopagomycotina</taxon>
        <taxon>Zoopagomycetes</taxon>
        <taxon>Zoopagales</taxon>
        <taxon>Sigmoideomycetaceae</taxon>
        <taxon>Thamnocephalis</taxon>
    </lineage>
</organism>
<dbReference type="EMBL" id="KZ992424">
    <property type="protein sequence ID" value="RKP11195.1"/>
    <property type="molecule type" value="Genomic_DNA"/>
</dbReference>
<keyword evidence="8" id="KW-1185">Reference proteome</keyword>
<protein>
    <submittedName>
        <fullName evidence="7">Polysaccharide deacetylase</fullName>
    </submittedName>
</protein>
<comment type="cofactor">
    <cofactor evidence="1">
        <name>Co(2+)</name>
        <dbReference type="ChEBI" id="CHEBI:48828"/>
    </cofactor>
</comment>
<dbReference type="AlphaFoldDB" id="A0A4P9XXR7"/>
<dbReference type="Pfam" id="PF01522">
    <property type="entry name" value="Polysacc_deac_1"/>
    <property type="match status" value="1"/>
</dbReference>
<evidence type="ECO:0000256" key="1">
    <source>
        <dbReference type="ARBA" id="ARBA00001941"/>
    </source>
</evidence>
<evidence type="ECO:0000256" key="4">
    <source>
        <dbReference type="ARBA" id="ARBA00022801"/>
    </source>
</evidence>
<evidence type="ECO:0000259" key="6">
    <source>
        <dbReference type="PROSITE" id="PS51677"/>
    </source>
</evidence>
<dbReference type="InterPro" id="IPR011330">
    <property type="entry name" value="Glyco_hydro/deAcase_b/a-brl"/>
</dbReference>
<dbReference type="STRING" id="78915.A0A4P9XXR7"/>
<dbReference type="Gene3D" id="3.20.20.370">
    <property type="entry name" value="Glycoside hydrolase/deacetylase"/>
    <property type="match status" value="1"/>
</dbReference>
<dbReference type="InterPro" id="IPR002509">
    <property type="entry name" value="NODB_dom"/>
</dbReference>
<dbReference type="SUPFAM" id="SSF88713">
    <property type="entry name" value="Glycoside hydrolase/deacetylase"/>
    <property type="match status" value="1"/>
</dbReference>
<dbReference type="PROSITE" id="PS51677">
    <property type="entry name" value="NODB"/>
    <property type="match status" value="1"/>
</dbReference>
<evidence type="ECO:0000313" key="8">
    <source>
        <dbReference type="Proteomes" id="UP000271241"/>
    </source>
</evidence>